<dbReference type="GO" id="GO:1990414">
    <property type="term" value="P:replication-born double-strand break repair via sister chromatid exchange"/>
    <property type="evidence" value="ECO:0007669"/>
    <property type="project" value="TreeGrafter"/>
</dbReference>
<keyword evidence="2" id="KW-0863">Zinc-finger</keyword>
<dbReference type="GO" id="GO:0061775">
    <property type="term" value="F:cohesin loader activity"/>
    <property type="evidence" value="ECO:0007669"/>
    <property type="project" value="InterPro"/>
</dbReference>
<dbReference type="GO" id="GO:0034087">
    <property type="term" value="P:establishment of mitotic sister chromatid cohesion"/>
    <property type="evidence" value="ECO:0007669"/>
    <property type="project" value="TreeGrafter"/>
</dbReference>
<dbReference type="Gene3D" id="3.30.40.10">
    <property type="entry name" value="Zinc/RING finger domain, C3HC4 (zinc finger)"/>
    <property type="match status" value="1"/>
</dbReference>
<dbReference type="GO" id="GO:0010468">
    <property type="term" value="P:regulation of gene expression"/>
    <property type="evidence" value="ECO:0007669"/>
    <property type="project" value="InterPro"/>
</dbReference>
<dbReference type="PANTHER" id="PTHR21704:SF18">
    <property type="entry name" value="NIPPED-B-LIKE PROTEIN"/>
    <property type="match status" value="1"/>
</dbReference>
<dbReference type="GO" id="GO:0071169">
    <property type="term" value="P:establishment of protein localization to chromatin"/>
    <property type="evidence" value="ECO:0007669"/>
    <property type="project" value="TreeGrafter"/>
</dbReference>
<protein>
    <submittedName>
        <fullName evidence="5">Nipped-B-like protein isoform X1</fullName>
    </submittedName>
</protein>
<dbReference type="InterPro" id="IPR011011">
    <property type="entry name" value="Znf_FYVE_PHD"/>
</dbReference>
<dbReference type="SUPFAM" id="SSF57903">
    <property type="entry name" value="FYVE/PHD zinc finger"/>
    <property type="match status" value="1"/>
</dbReference>
<organism evidence="5">
    <name type="scientific">Rhizophora mucronata</name>
    <name type="common">Asiatic mangrove</name>
    <dbReference type="NCBI Taxonomy" id="61149"/>
    <lineage>
        <taxon>Eukaryota</taxon>
        <taxon>Viridiplantae</taxon>
        <taxon>Streptophyta</taxon>
        <taxon>Embryophyta</taxon>
        <taxon>Tracheophyta</taxon>
        <taxon>Spermatophyta</taxon>
        <taxon>Magnoliopsida</taxon>
        <taxon>eudicotyledons</taxon>
        <taxon>Gunneridae</taxon>
        <taxon>Pentapetalae</taxon>
        <taxon>rosids</taxon>
        <taxon>fabids</taxon>
        <taxon>Malpighiales</taxon>
        <taxon>Rhizophoraceae</taxon>
        <taxon>Rhizophora</taxon>
    </lineage>
</organism>
<evidence type="ECO:0000256" key="1">
    <source>
        <dbReference type="ARBA" id="ARBA00022723"/>
    </source>
</evidence>
<dbReference type="InterPro" id="IPR013083">
    <property type="entry name" value="Znf_RING/FYVE/PHD"/>
</dbReference>
<keyword evidence="3" id="KW-0862">Zinc</keyword>
<dbReference type="GO" id="GO:0003682">
    <property type="term" value="F:chromatin binding"/>
    <property type="evidence" value="ECO:0007669"/>
    <property type="project" value="TreeGrafter"/>
</dbReference>
<evidence type="ECO:0000256" key="3">
    <source>
        <dbReference type="ARBA" id="ARBA00022833"/>
    </source>
</evidence>
<evidence type="ECO:0000313" key="5">
    <source>
        <dbReference type="EMBL" id="MBX28208.1"/>
    </source>
</evidence>
<evidence type="ECO:0000256" key="4">
    <source>
        <dbReference type="SAM" id="MobiDB-lite"/>
    </source>
</evidence>
<sequence>MMLQLDLDVASSVLCALESIHVALAVMAHNNMPKQLYKEEIIERILEFSKHQITGVMSAYDPSYRALHKPTENWAPEGDEDEEPEVHYGSASKKRRTLKGVKVKKSALNKVSGAVNTIQQKLCTILGLLKDLLLVEKLSDSCILQLLKTSFTTLLVDNIQLLQLKAIGLISGIFYSYTEHRTYVIDEMVQLLWKLPYSKRAQRTYLLPDEEQRQIQMVTALLIQLVHNSANLPEALRQASSGSHILEISMDASYLTKCHEAITETCCLFWTRVLQRLATVKNQDASEVKVMIDNLVTDLLITLNLPEYPASAPILEVLCVLLLQNAGLKSKDTSARSMAIDILGTIAARLKQEAVICSNNKFWMSQELTTGDNIGPSYPKDSCCVCLNGKVEKILFMCQGCHRLFHADCMGLREHETLKRSCHCQICLCKRQLLVLQSYCQSQSRDEQNQNNIQSKKIFEASDPITKVEVVQQVLLNYLQEAVSADDVNLFVRWFYLCLWHKDDPKSQEKVFYYLTRFKSNVVVRDSVTTYSMMMRDSVKKIALALGQNSSFCRGFDKILHMLLASLRENSPVIRAKALKAVSGNFYLAT</sequence>
<dbReference type="GO" id="GO:0140588">
    <property type="term" value="P:chromatin looping"/>
    <property type="evidence" value="ECO:0007669"/>
    <property type="project" value="InterPro"/>
</dbReference>
<dbReference type="CDD" id="cd15489">
    <property type="entry name" value="PHD_SF"/>
    <property type="match status" value="1"/>
</dbReference>
<accession>A0A2P2MDB6</accession>
<dbReference type="InterPro" id="IPR033031">
    <property type="entry name" value="Scc2/Nipped-B"/>
</dbReference>
<dbReference type="EMBL" id="GGEC01047724">
    <property type="protein sequence ID" value="MBX28208.1"/>
    <property type="molecule type" value="Transcribed_RNA"/>
</dbReference>
<keyword evidence="1" id="KW-0479">Metal-binding</keyword>
<dbReference type="GO" id="GO:0090694">
    <property type="term" value="C:Scc2-Scc4 cohesin loading complex"/>
    <property type="evidence" value="ECO:0007669"/>
    <property type="project" value="TreeGrafter"/>
</dbReference>
<evidence type="ECO:0000256" key="2">
    <source>
        <dbReference type="ARBA" id="ARBA00022771"/>
    </source>
</evidence>
<dbReference type="InterPro" id="IPR016024">
    <property type="entry name" value="ARM-type_fold"/>
</dbReference>
<dbReference type="AlphaFoldDB" id="A0A2P2MDB6"/>
<dbReference type="SUPFAM" id="SSF48371">
    <property type="entry name" value="ARM repeat"/>
    <property type="match status" value="1"/>
</dbReference>
<name>A0A2P2MDB6_RHIMU</name>
<reference evidence="5" key="1">
    <citation type="submission" date="2018-02" db="EMBL/GenBank/DDBJ databases">
        <title>Rhizophora mucronata_Transcriptome.</title>
        <authorList>
            <person name="Meera S.P."/>
            <person name="Sreeshan A."/>
            <person name="Augustine A."/>
        </authorList>
    </citation>
    <scope>NUCLEOTIDE SEQUENCE</scope>
    <source>
        <tissue evidence="5">Leaf</tissue>
    </source>
</reference>
<dbReference type="GO" id="GO:0008270">
    <property type="term" value="F:zinc ion binding"/>
    <property type="evidence" value="ECO:0007669"/>
    <property type="project" value="UniProtKB-KW"/>
</dbReference>
<proteinExistence type="predicted"/>
<feature type="region of interest" description="Disordered" evidence="4">
    <location>
        <begin position="71"/>
        <end position="90"/>
    </location>
</feature>
<dbReference type="PANTHER" id="PTHR21704">
    <property type="entry name" value="NIPPED-B-LIKE PROTEIN DELANGIN SCC2-RELATED"/>
    <property type="match status" value="1"/>
</dbReference>